<comment type="similarity">
    <text evidence="1">Belongs to the eukaryotic/archaeal RNase P protein component 2 family.</text>
</comment>
<dbReference type="InterPro" id="IPR002759">
    <property type="entry name" value="Pop5/Rpp14/Rnp2-like"/>
</dbReference>
<evidence type="ECO:0000256" key="2">
    <source>
        <dbReference type="ARBA" id="ARBA00022694"/>
    </source>
</evidence>
<gene>
    <name evidence="3" type="ORF">FVEG_15430</name>
</gene>
<dbReference type="Proteomes" id="UP000009096">
    <property type="component" value="Chromosome 2"/>
</dbReference>
<organism evidence="3 4">
    <name type="scientific">Gibberella moniliformis (strain M3125 / FGSC 7600)</name>
    <name type="common">Maize ear and stalk rot fungus</name>
    <name type="synonym">Fusarium verticillioides</name>
    <dbReference type="NCBI Taxonomy" id="334819"/>
    <lineage>
        <taxon>Eukaryota</taxon>
        <taxon>Fungi</taxon>
        <taxon>Dikarya</taxon>
        <taxon>Ascomycota</taxon>
        <taxon>Pezizomycotina</taxon>
        <taxon>Sordariomycetes</taxon>
        <taxon>Hypocreomycetidae</taxon>
        <taxon>Hypocreales</taxon>
        <taxon>Nectriaceae</taxon>
        <taxon>Fusarium</taxon>
        <taxon>Fusarium fujikuroi species complex</taxon>
    </lineage>
</organism>
<dbReference type="InterPro" id="IPR038085">
    <property type="entry name" value="Rnp2-like_sf"/>
</dbReference>
<evidence type="ECO:0000256" key="1">
    <source>
        <dbReference type="ARBA" id="ARBA00010800"/>
    </source>
</evidence>
<accession>W7MC42</accession>
<dbReference type="PANTHER" id="PTHR15441">
    <property type="entry name" value="RIBONUCLEASE P PROTEIN SUBUNIT P14"/>
    <property type="match status" value="1"/>
</dbReference>
<name>W7MC42_GIBM7</name>
<dbReference type="Pfam" id="PF01900">
    <property type="entry name" value="RNase_P_Rpp14"/>
    <property type="match status" value="1"/>
</dbReference>
<dbReference type="STRING" id="334819.W7MC42"/>
<evidence type="ECO:0000313" key="3">
    <source>
        <dbReference type="EMBL" id="EWG42397.1"/>
    </source>
</evidence>
<dbReference type="GO" id="GO:0005730">
    <property type="term" value="C:nucleolus"/>
    <property type="evidence" value="ECO:0007669"/>
    <property type="project" value="TreeGrafter"/>
</dbReference>
<dbReference type="GO" id="GO:0030681">
    <property type="term" value="C:multimeric ribonuclease P complex"/>
    <property type="evidence" value="ECO:0007669"/>
    <property type="project" value="TreeGrafter"/>
</dbReference>
<dbReference type="OrthoDB" id="24745at2759"/>
<dbReference type="EMBL" id="DS022245">
    <property type="protein sequence ID" value="EWG42397.1"/>
    <property type="molecule type" value="Genomic_DNA"/>
</dbReference>
<keyword evidence="4" id="KW-1185">Reference proteome</keyword>
<dbReference type="AlphaFoldDB" id="W7MC42"/>
<dbReference type="PANTHER" id="PTHR15441:SF2">
    <property type="entry name" value="RIBONUCLEASE P_MRP PROTEIN SUBUNIT POP5"/>
    <property type="match status" value="1"/>
</dbReference>
<dbReference type="VEuPathDB" id="FungiDB:FVEG_15430"/>
<dbReference type="RefSeq" id="XP_018748588.1">
    <property type="nucleotide sequence ID" value="XM_018904552.1"/>
</dbReference>
<evidence type="ECO:0000313" key="4">
    <source>
        <dbReference type="Proteomes" id="UP000009096"/>
    </source>
</evidence>
<dbReference type="Gene3D" id="3.30.70.3250">
    <property type="entry name" value="Ribonuclease P, Pop5 subunit"/>
    <property type="match status" value="1"/>
</dbReference>
<dbReference type="GO" id="GO:0001682">
    <property type="term" value="P:tRNA 5'-leader removal"/>
    <property type="evidence" value="ECO:0007669"/>
    <property type="project" value="InterPro"/>
</dbReference>
<protein>
    <submittedName>
        <fullName evidence="3">Uncharacterized protein</fullName>
    </submittedName>
</protein>
<reference evidence="3 4" key="1">
    <citation type="journal article" date="2010" name="Nature">
        <title>Comparative genomics reveals mobile pathogenicity chromosomes in Fusarium.</title>
        <authorList>
            <person name="Ma L.J."/>
            <person name="van der Does H.C."/>
            <person name="Borkovich K.A."/>
            <person name="Coleman J.J."/>
            <person name="Daboussi M.J."/>
            <person name="Di Pietro A."/>
            <person name="Dufresne M."/>
            <person name="Freitag M."/>
            <person name="Grabherr M."/>
            <person name="Henrissat B."/>
            <person name="Houterman P.M."/>
            <person name="Kang S."/>
            <person name="Shim W.B."/>
            <person name="Woloshuk C."/>
            <person name="Xie X."/>
            <person name="Xu J.R."/>
            <person name="Antoniw J."/>
            <person name="Baker S.E."/>
            <person name="Bluhm B.H."/>
            <person name="Breakspear A."/>
            <person name="Brown D.W."/>
            <person name="Butchko R.A."/>
            <person name="Chapman S."/>
            <person name="Coulson R."/>
            <person name="Coutinho P.M."/>
            <person name="Danchin E.G."/>
            <person name="Diener A."/>
            <person name="Gale L.R."/>
            <person name="Gardiner D.M."/>
            <person name="Goff S."/>
            <person name="Hammond-Kosack K.E."/>
            <person name="Hilburn K."/>
            <person name="Hua-Van A."/>
            <person name="Jonkers W."/>
            <person name="Kazan K."/>
            <person name="Kodira C.D."/>
            <person name="Koehrsen M."/>
            <person name="Kumar L."/>
            <person name="Lee Y.H."/>
            <person name="Li L."/>
            <person name="Manners J.M."/>
            <person name="Miranda-Saavedra D."/>
            <person name="Mukherjee M."/>
            <person name="Park G."/>
            <person name="Park J."/>
            <person name="Park S.Y."/>
            <person name="Proctor R.H."/>
            <person name="Regev A."/>
            <person name="Ruiz-Roldan M.C."/>
            <person name="Sain D."/>
            <person name="Sakthikumar S."/>
            <person name="Sykes S."/>
            <person name="Schwartz D.C."/>
            <person name="Turgeon B.G."/>
            <person name="Wapinski I."/>
            <person name="Yoder O."/>
            <person name="Young S."/>
            <person name="Zeng Q."/>
            <person name="Zhou S."/>
            <person name="Galagan J."/>
            <person name="Cuomo C.A."/>
            <person name="Kistler H.C."/>
            <person name="Rep M."/>
        </authorList>
    </citation>
    <scope>NUCLEOTIDE SEQUENCE [LARGE SCALE GENOMIC DNA]</scope>
    <source>
        <strain evidence="4">M3125 / FGSC 7600</strain>
    </source>
</reference>
<dbReference type="SUPFAM" id="SSF160350">
    <property type="entry name" value="Rnp2-like"/>
    <property type="match status" value="1"/>
</dbReference>
<proteinExistence type="inferred from homology"/>
<dbReference type="GO" id="GO:0033204">
    <property type="term" value="F:ribonuclease P RNA binding"/>
    <property type="evidence" value="ECO:0007669"/>
    <property type="project" value="TreeGrafter"/>
</dbReference>
<keyword evidence="2" id="KW-0819">tRNA processing</keyword>
<dbReference type="GO" id="GO:0000172">
    <property type="term" value="C:ribonuclease MRP complex"/>
    <property type="evidence" value="ECO:0007669"/>
    <property type="project" value="TreeGrafter"/>
</dbReference>
<dbReference type="KEGG" id="fvr:FVEG_15430"/>
<sequence>MQVDFFSHKSLFNFFYSPTSTTTSLDLSPPLPQNDPAKAAKSDLPGFVLNHQPTVEKLTPGALIRGIKAEVASLYGDCGSGALLNCSVKYLSLATSTFILRCSRAHYQMLWSTLTFMDHVPVKDGRPCIFRVVRVSGTIRKAEEEAIRQAKRLILAAKEDTDSQSSLSLSLRNQDEMILDANDVSSDEEMDDAD</sequence>
<dbReference type="EMBL" id="CM000579">
    <property type="protein sequence ID" value="EWG42397.1"/>
    <property type="molecule type" value="Genomic_DNA"/>
</dbReference>
<dbReference type="GeneID" id="30072306"/>